<dbReference type="PANTHER" id="PTHR43585:SF2">
    <property type="entry name" value="ATP-GRASP ENZYME FSQD"/>
    <property type="match status" value="1"/>
</dbReference>
<evidence type="ECO:0000256" key="3">
    <source>
        <dbReference type="ARBA" id="ARBA00022840"/>
    </source>
</evidence>
<sequence>MKVLVSGVAGDIGFGIARVLRDWGYFSGLYGIDIHSDHPGCFVFDECAVAPRATEAHYISWLSDYIRKNKIEVFIPTSEAEIGVLAAAKIHEICGAIVIRNNDFTIDKSLDKYECLSYLASRGIPVPEHGLVGNDLPSGYPVIVKPRSGQGSKGVVLIYTAEELASCPTGLVWQSYLLPDDEEYTCPVYSSSKTGPYVLLMKRKLVGGLTGSGAVVECPEIDKYVRKILECMRLDGGINIQLRLTEMGPLLFEINPRLSSTVVFRNKMGFTDVRWWLADKLGLENPPYSAPKAGTRFYRGSHEYIHTP</sequence>
<keyword evidence="3" id="KW-0067">ATP-binding</keyword>
<protein>
    <submittedName>
        <fullName evidence="5">ATP-grasp domain-containing protein</fullName>
    </submittedName>
</protein>
<dbReference type="InterPro" id="IPR003806">
    <property type="entry name" value="ATP-grasp_PylC-type"/>
</dbReference>
<organism evidence="5 6">
    <name type="scientific">Pseudomonas neustonica</name>
    <dbReference type="NCBI Taxonomy" id="2487346"/>
    <lineage>
        <taxon>Bacteria</taxon>
        <taxon>Pseudomonadati</taxon>
        <taxon>Pseudomonadota</taxon>
        <taxon>Gammaproteobacteria</taxon>
        <taxon>Pseudomonadales</taxon>
        <taxon>Pseudomonadaceae</taxon>
        <taxon>Pseudomonas</taxon>
    </lineage>
</organism>
<proteinExistence type="predicted"/>
<gene>
    <name evidence="5" type="ORF">EF096_00290</name>
</gene>
<name>A0ABX9XMK9_9PSED</name>
<accession>A0ABX9XMK9</accession>
<dbReference type="EMBL" id="RKKU01000001">
    <property type="protein sequence ID" value="ROZ88175.1"/>
    <property type="molecule type" value="Genomic_DNA"/>
</dbReference>
<dbReference type="InterPro" id="IPR013815">
    <property type="entry name" value="ATP_grasp_subdomain_1"/>
</dbReference>
<keyword evidence="6" id="KW-1185">Reference proteome</keyword>
<evidence type="ECO:0000313" key="5">
    <source>
        <dbReference type="EMBL" id="ROZ88175.1"/>
    </source>
</evidence>
<dbReference type="Proteomes" id="UP000275199">
    <property type="component" value="Unassembled WGS sequence"/>
</dbReference>
<keyword evidence="2" id="KW-0547">Nucleotide-binding</keyword>
<dbReference type="InterPro" id="IPR052032">
    <property type="entry name" value="ATP-dep_AA_Ligase"/>
</dbReference>
<evidence type="ECO:0000259" key="4">
    <source>
        <dbReference type="Pfam" id="PF02655"/>
    </source>
</evidence>
<dbReference type="Gene3D" id="3.30.470.20">
    <property type="entry name" value="ATP-grasp fold, B domain"/>
    <property type="match status" value="1"/>
</dbReference>
<dbReference type="RefSeq" id="WP_123887607.1">
    <property type="nucleotide sequence ID" value="NZ_JBPYCX010000001.1"/>
</dbReference>
<feature type="domain" description="ATP-grasp fold PylC-type" evidence="4">
    <location>
        <begin position="111"/>
        <end position="260"/>
    </location>
</feature>
<reference evidence="5 6" key="1">
    <citation type="submission" date="2018-11" db="EMBL/GenBank/DDBJ databases">
        <authorList>
            <person name="Jang G.I."/>
            <person name="Hwang C.Y."/>
        </authorList>
    </citation>
    <scope>NUCLEOTIDE SEQUENCE [LARGE SCALE GENOMIC DNA]</scope>
    <source>
        <strain evidence="5 6">SSM26</strain>
    </source>
</reference>
<keyword evidence="1" id="KW-0436">Ligase</keyword>
<dbReference type="Gene3D" id="3.40.50.20">
    <property type="match status" value="1"/>
</dbReference>
<dbReference type="Pfam" id="PF02655">
    <property type="entry name" value="ATP-grasp_3"/>
    <property type="match status" value="1"/>
</dbReference>
<evidence type="ECO:0000256" key="1">
    <source>
        <dbReference type="ARBA" id="ARBA00022598"/>
    </source>
</evidence>
<evidence type="ECO:0000256" key="2">
    <source>
        <dbReference type="ARBA" id="ARBA00022741"/>
    </source>
</evidence>
<dbReference type="Gene3D" id="3.30.1490.20">
    <property type="entry name" value="ATP-grasp fold, A domain"/>
    <property type="match status" value="1"/>
</dbReference>
<dbReference type="SUPFAM" id="SSF56059">
    <property type="entry name" value="Glutathione synthetase ATP-binding domain-like"/>
    <property type="match status" value="1"/>
</dbReference>
<dbReference type="PANTHER" id="PTHR43585">
    <property type="entry name" value="FUMIPYRROLE BIOSYNTHESIS PROTEIN C"/>
    <property type="match status" value="1"/>
</dbReference>
<comment type="caution">
    <text evidence="5">The sequence shown here is derived from an EMBL/GenBank/DDBJ whole genome shotgun (WGS) entry which is preliminary data.</text>
</comment>
<evidence type="ECO:0000313" key="6">
    <source>
        <dbReference type="Proteomes" id="UP000275199"/>
    </source>
</evidence>